<keyword evidence="4" id="KW-0547">Nucleotide-binding</keyword>
<dbReference type="InterPro" id="IPR006553">
    <property type="entry name" value="Leu-rich_rpt_Cys-con_subtyp"/>
</dbReference>
<evidence type="ECO:0000256" key="4">
    <source>
        <dbReference type="ARBA" id="ARBA00022741"/>
    </source>
</evidence>
<dbReference type="PANTHER" id="PTHR36766">
    <property type="entry name" value="PLANT BROAD-SPECTRUM MILDEW RESISTANCE PROTEIN RPW8"/>
    <property type="match status" value="1"/>
</dbReference>
<dbReference type="InterPro" id="IPR001611">
    <property type="entry name" value="Leu-rich_rpt"/>
</dbReference>
<keyword evidence="7" id="KW-0175">Coiled coil</keyword>
<evidence type="ECO:0000256" key="2">
    <source>
        <dbReference type="ARBA" id="ARBA00022614"/>
    </source>
</evidence>
<dbReference type="Gene3D" id="1.10.10.10">
    <property type="entry name" value="Winged helix-like DNA-binding domain superfamily/Winged helix DNA-binding domain"/>
    <property type="match status" value="1"/>
</dbReference>
<dbReference type="PROSITE" id="PS51450">
    <property type="entry name" value="LRR"/>
    <property type="match status" value="1"/>
</dbReference>
<dbReference type="Pfam" id="PF25019">
    <property type="entry name" value="LRR_R13L1-DRL21"/>
    <property type="match status" value="1"/>
</dbReference>
<dbReference type="Pfam" id="PF00560">
    <property type="entry name" value="LRR_1"/>
    <property type="match status" value="2"/>
</dbReference>
<protein>
    <recommendedName>
        <fullName evidence="15">NB-ARC domain-containing protein</fullName>
    </recommendedName>
</protein>
<dbReference type="STRING" id="4555.A0A368RGZ8"/>
<dbReference type="GO" id="GO:0009626">
    <property type="term" value="P:plant-type hypersensitive response"/>
    <property type="evidence" value="ECO:0007669"/>
    <property type="project" value="UniProtKB-ARBA"/>
</dbReference>
<dbReference type="InterPro" id="IPR036388">
    <property type="entry name" value="WH-like_DNA-bd_sf"/>
</dbReference>
<evidence type="ECO:0000256" key="6">
    <source>
        <dbReference type="ARBA" id="ARBA00022840"/>
    </source>
</evidence>
<reference evidence="14" key="1">
    <citation type="journal article" date="2012" name="Nat. Biotechnol.">
        <title>Reference genome sequence of the model plant Setaria.</title>
        <authorList>
            <person name="Bennetzen J.L."/>
            <person name="Schmutz J."/>
            <person name="Wang H."/>
            <person name="Percifield R."/>
            <person name="Hawkins J."/>
            <person name="Pontaroli A.C."/>
            <person name="Estep M."/>
            <person name="Feng L."/>
            <person name="Vaughn J.N."/>
            <person name="Grimwood J."/>
            <person name="Jenkins J."/>
            <person name="Barry K."/>
            <person name="Lindquist E."/>
            <person name="Hellsten U."/>
            <person name="Deshpande S."/>
            <person name="Wang X."/>
            <person name="Wu X."/>
            <person name="Mitros T."/>
            <person name="Triplett J."/>
            <person name="Yang X."/>
            <person name="Ye C.Y."/>
            <person name="Mauro-Herrera M."/>
            <person name="Wang L."/>
            <person name="Li P."/>
            <person name="Sharma M."/>
            <person name="Sharma R."/>
            <person name="Ronald P.C."/>
            <person name="Panaud O."/>
            <person name="Kellogg E.A."/>
            <person name="Brutnell T.P."/>
            <person name="Doust A.N."/>
            <person name="Tuskan G.A."/>
            <person name="Rokhsar D."/>
            <person name="Devos K.M."/>
        </authorList>
    </citation>
    <scope>NUCLEOTIDE SEQUENCE [LARGE SCALE GENOMIC DNA]</scope>
    <source>
        <strain evidence="14">Yugu1</strain>
    </source>
</reference>
<evidence type="ECO:0000256" key="5">
    <source>
        <dbReference type="ARBA" id="ARBA00022821"/>
    </source>
</evidence>
<feature type="region of interest" description="Disordered" evidence="8">
    <location>
        <begin position="1362"/>
        <end position="1386"/>
    </location>
</feature>
<dbReference type="SUPFAM" id="SSF52047">
    <property type="entry name" value="RNI-like"/>
    <property type="match status" value="1"/>
</dbReference>
<dbReference type="InterPro" id="IPR027417">
    <property type="entry name" value="P-loop_NTPase"/>
</dbReference>
<dbReference type="GO" id="GO:0042742">
    <property type="term" value="P:defense response to bacterium"/>
    <property type="evidence" value="ECO:0007669"/>
    <property type="project" value="UniProtKB-ARBA"/>
</dbReference>
<dbReference type="Pfam" id="PF18052">
    <property type="entry name" value="Rx_N"/>
    <property type="match status" value="1"/>
</dbReference>
<dbReference type="SUPFAM" id="SSF52540">
    <property type="entry name" value="P-loop containing nucleoside triphosphate hydrolases"/>
    <property type="match status" value="1"/>
</dbReference>
<dbReference type="SMART" id="SM00369">
    <property type="entry name" value="LRR_TYP"/>
    <property type="match status" value="4"/>
</dbReference>
<reference evidence="14" key="2">
    <citation type="submission" date="2015-07" db="EMBL/GenBank/DDBJ databases">
        <authorList>
            <person name="Noorani M."/>
        </authorList>
    </citation>
    <scope>NUCLEOTIDE SEQUENCE</scope>
    <source>
        <strain evidence="14">Yugu1</strain>
    </source>
</reference>
<feature type="compositionally biased region" description="Acidic residues" evidence="8">
    <location>
        <begin position="1377"/>
        <end position="1386"/>
    </location>
</feature>
<evidence type="ECO:0000259" key="10">
    <source>
        <dbReference type="Pfam" id="PF18052"/>
    </source>
</evidence>
<comment type="similarity">
    <text evidence="1">Belongs to the disease resistance NB-LRR family.</text>
</comment>
<evidence type="ECO:0000259" key="13">
    <source>
        <dbReference type="Pfam" id="PF25019"/>
    </source>
</evidence>
<feature type="domain" description="NB-ARC" evidence="9">
    <location>
        <begin position="300"/>
        <end position="464"/>
    </location>
</feature>
<evidence type="ECO:0000259" key="11">
    <source>
        <dbReference type="Pfam" id="PF23559"/>
    </source>
</evidence>
<dbReference type="OrthoDB" id="615124at2759"/>
<dbReference type="InterPro" id="IPR032675">
    <property type="entry name" value="LRR_dom_sf"/>
</dbReference>
<dbReference type="GO" id="GO:0043531">
    <property type="term" value="F:ADP binding"/>
    <property type="evidence" value="ECO:0007669"/>
    <property type="project" value="InterPro"/>
</dbReference>
<keyword evidence="3" id="KW-0677">Repeat</keyword>
<dbReference type="Gene3D" id="3.40.50.300">
    <property type="entry name" value="P-loop containing nucleotide triphosphate hydrolases"/>
    <property type="match status" value="1"/>
</dbReference>
<dbReference type="Gene3D" id="3.80.10.10">
    <property type="entry name" value="Ribonuclease Inhibitor"/>
    <property type="match status" value="3"/>
</dbReference>
<evidence type="ECO:0000256" key="3">
    <source>
        <dbReference type="ARBA" id="ARBA00022737"/>
    </source>
</evidence>
<name>A0A368RGZ8_SETIT</name>
<dbReference type="InterPro" id="IPR003591">
    <property type="entry name" value="Leu-rich_rpt_typical-subtyp"/>
</dbReference>
<dbReference type="EMBL" id="CM003533">
    <property type="protein sequence ID" value="RCV29485.1"/>
    <property type="molecule type" value="Genomic_DNA"/>
</dbReference>
<evidence type="ECO:0008006" key="15">
    <source>
        <dbReference type="Google" id="ProtNLM"/>
    </source>
</evidence>
<dbReference type="InterPro" id="IPR041118">
    <property type="entry name" value="Rx_N"/>
</dbReference>
<feature type="domain" description="R13L1/DRL21-like LRR repeat region" evidence="13">
    <location>
        <begin position="976"/>
        <end position="1099"/>
    </location>
</feature>
<dbReference type="SUPFAM" id="SSF52058">
    <property type="entry name" value="L domain-like"/>
    <property type="match status" value="1"/>
</dbReference>
<dbReference type="Pfam" id="PF23559">
    <property type="entry name" value="WHD_DRP"/>
    <property type="match status" value="1"/>
</dbReference>
<keyword evidence="2" id="KW-0433">Leucine-rich repeat</keyword>
<dbReference type="Gene3D" id="1.10.8.430">
    <property type="entry name" value="Helical domain of apoptotic protease-activating factors"/>
    <property type="match status" value="1"/>
</dbReference>
<accession>A0A368RGZ8</accession>
<dbReference type="FunFam" id="1.10.10.10:FF:000322">
    <property type="entry name" value="Probable disease resistance protein At1g63360"/>
    <property type="match status" value="1"/>
</dbReference>
<evidence type="ECO:0000259" key="9">
    <source>
        <dbReference type="Pfam" id="PF00931"/>
    </source>
</evidence>
<keyword evidence="6" id="KW-0067">ATP-binding</keyword>
<dbReference type="GO" id="GO:0005524">
    <property type="term" value="F:ATP binding"/>
    <property type="evidence" value="ECO:0007669"/>
    <property type="project" value="UniProtKB-KW"/>
</dbReference>
<evidence type="ECO:0000256" key="7">
    <source>
        <dbReference type="ARBA" id="ARBA00023054"/>
    </source>
</evidence>
<dbReference type="InterPro" id="IPR058922">
    <property type="entry name" value="WHD_DRP"/>
</dbReference>
<dbReference type="Pfam" id="PF23598">
    <property type="entry name" value="LRR_14"/>
    <property type="match status" value="1"/>
</dbReference>
<dbReference type="PRINTS" id="PR00364">
    <property type="entry name" value="DISEASERSIST"/>
</dbReference>
<evidence type="ECO:0000256" key="8">
    <source>
        <dbReference type="SAM" id="MobiDB-lite"/>
    </source>
</evidence>
<feature type="domain" description="Disease resistance R13L4/SHOC-2-like LRR" evidence="12">
    <location>
        <begin position="692"/>
        <end position="789"/>
    </location>
</feature>
<dbReference type="InterPro" id="IPR042197">
    <property type="entry name" value="Apaf_helical"/>
</dbReference>
<gene>
    <name evidence="14" type="ORF">SETIT_6G017500v2</name>
</gene>
<evidence type="ECO:0000259" key="12">
    <source>
        <dbReference type="Pfam" id="PF23598"/>
    </source>
</evidence>
<dbReference type="InterPro" id="IPR055414">
    <property type="entry name" value="LRR_R13L4/SHOC2-like"/>
</dbReference>
<proteinExistence type="inferred from homology"/>
<dbReference type="GO" id="GO:0002758">
    <property type="term" value="P:innate immune response-activating signaling pathway"/>
    <property type="evidence" value="ECO:0007669"/>
    <property type="project" value="UniProtKB-ARBA"/>
</dbReference>
<dbReference type="InterPro" id="IPR056789">
    <property type="entry name" value="LRR_R13L1-DRL21"/>
</dbReference>
<dbReference type="PANTHER" id="PTHR36766:SF43">
    <property type="entry name" value="NB-ARC DOMAIN-CONTAINING PROTEIN"/>
    <property type="match status" value="1"/>
</dbReference>
<sequence>MIEAVTHAACHGAAFWMLTSSQSMAVTHPPNSYSCSEYQERREVPLPVGALVPQLPRTLHRRPLVSTFGVPAVSFHAHHLAPVVPPVELDSRLEELSHGLGDFSRKVSKSAQQLLQGYLRGGEGRVIWSSAAMAGVAGLLTSAIVKMVGDKLGSTIGQQANLVWTFSRDLEHMKDTLESMAAVLKDAERRSIWEDSVQLWLKRLKHAALDISDMLDQFQANSKPTSRKMVGVVSCLDIAPKISMVNKMRKMRDKLRKIEEDHLNFKFESCHRIDIEHQFTDRETTSKVIEAGILGRDKERRRVIELLSACNDKDGLQILPIFGLGGIGKTTLAQLVFNDIHFNDYDHRVWVYVSQIFDLRKVGNTIISQVLKEGIHHGDSREFIYQRLQELLHDKKTLIILDDLWETDDTHLKELKLMLNVSSKMKVLVTTRNEEIANRICTITPCRLRPLNNAMCWDIIKKNMNFESREDKQQLEQLGLVIASKCGGVPLAAQALGFMLSRMDLKQWEEVSSSDIWNEPFAENSVLPSLKLTYIAMPPYLRLCFSYCAIFPRGHIIAKDSLIHQWIALDFIKPSNIFSDVQIAEKYVGQLLCMSFLQHSKLPTSAKRRHCVFTMHDLVYDLARLVIDDELTIYNANKVRNTAGQKYCRYALLTHCSKPLKMSTILPAKLRAMGFQDCSKLSLRGGAFSFAKCLRVLDLTESSICKFPASISQLKQLRFLIAPGMKNRRLPGSIIRLTNLQHLDLSGCTEIVKLPKALGNLKKMLHLELSSCSSLEGIPEATCALTCLQYLNLSGCSNLQKLPQDLGSLIELKYFSLSGCTKIAELPHSFGKLTNLLHLDLSRCFCVSPKALGSLAELKYLNLSESLNGRQLDCWGSNGSISIFTNLEHLDLSGNDFFSLPGSIGNLKRLRTLDLSGCRNLSCLPESVGSIDSLELLLVNGCSENLKNYIRKSELKCNPLHHLVVRSNDDDSVSNLHQLESINSSELEISCLENVRIPGEANGIELCNKENLLTITFHWTMEAARNLEDKDVLEELVPPSGLRHLEVEGYSSISFPKWFVGISHHLPNLVSIRLQNLPWCSSLPQLGQLSNLKELYLASLSSITKISGDICGSRRAFLQLSRFALSDMERLEEWNTTYCVGDGTEEFMFPVLDVLETRNCPMLRLKPCPPMFRCWKIIDSDEVLNSGDAADNFGHLDSNAPSTRLEVSSKSYCGSWRLLYHLLAIHELKIDFLDRMTWLPDIMRQLGSLQLLELSSCHNISMLPEWLGDLKSLKSLHISDCEMIKTLPSSIQQLTNLQKLQIENNHGLKQWCQSEENKTKLVHIKYFNFYGCYYPLRTMKSEPDLTEGNGLGELMKAWADKAEQSDLGGGARSPPQPDDEEPLSPR</sequence>
<evidence type="ECO:0000256" key="1">
    <source>
        <dbReference type="ARBA" id="ARBA00008894"/>
    </source>
</evidence>
<dbReference type="Pfam" id="PF00931">
    <property type="entry name" value="NB-ARC"/>
    <property type="match status" value="1"/>
</dbReference>
<evidence type="ECO:0000313" key="14">
    <source>
        <dbReference type="EMBL" id="RCV29485.1"/>
    </source>
</evidence>
<organism evidence="14">
    <name type="scientific">Setaria italica</name>
    <name type="common">Foxtail millet</name>
    <name type="synonym">Panicum italicum</name>
    <dbReference type="NCBI Taxonomy" id="4555"/>
    <lineage>
        <taxon>Eukaryota</taxon>
        <taxon>Viridiplantae</taxon>
        <taxon>Streptophyta</taxon>
        <taxon>Embryophyta</taxon>
        <taxon>Tracheophyta</taxon>
        <taxon>Spermatophyta</taxon>
        <taxon>Magnoliopsida</taxon>
        <taxon>Liliopsida</taxon>
        <taxon>Poales</taxon>
        <taxon>Poaceae</taxon>
        <taxon>PACMAD clade</taxon>
        <taxon>Panicoideae</taxon>
        <taxon>Panicodae</taxon>
        <taxon>Paniceae</taxon>
        <taxon>Cenchrinae</taxon>
        <taxon>Setaria</taxon>
    </lineage>
</organism>
<dbReference type="SMART" id="SM00367">
    <property type="entry name" value="LRR_CC"/>
    <property type="match status" value="6"/>
</dbReference>
<dbReference type="EMBL" id="CM003533">
    <property type="protein sequence ID" value="RCV29484.1"/>
    <property type="molecule type" value="Genomic_DNA"/>
</dbReference>
<feature type="domain" description="Disease resistance N-terminal" evidence="10">
    <location>
        <begin position="144"/>
        <end position="225"/>
    </location>
</feature>
<feature type="domain" description="Disease resistance protein winged helix" evidence="11">
    <location>
        <begin position="550"/>
        <end position="623"/>
    </location>
</feature>
<keyword evidence="5" id="KW-0611">Plant defense</keyword>
<dbReference type="Gene3D" id="1.20.5.4130">
    <property type="match status" value="1"/>
</dbReference>
<dbReference type="InterPro" id="IPR002182">
    <property type="entry name" value="NB-ARC"/>
</dbReference>